<gene>
    <name evidence="2" type="ORF">S03H2_11345</name>
</gene>
<dbReference type="Gene3D" id="3.10.105.10">
    <property type="entry name" value="Dipeptide-binding Protein, Domain 3"/>
    <property type="match status" value="1"/>
</dbReference>
<accession>X1GIR3</accession>
<feature type="non-terminal residue" evidence="2">
    <location>
        <position position="1"/>
    </location>
</feature>
<sequence length="477" mass="54510">FWYEDIFLNETLSPLKPARYKSAGELMKMEKINKYTFTVSFVEKNVGWVFQEIVAAYYNPVLFAPKHYLKKFHPAYTSMDKIEEEIKKEGFSTWSDLFLAKHNERAGNPDLPVVNPWVPQQLWGSPLQIWVRNPYYWKVDTEGNQLPYLDKLEWTLMPDLEARLLKAIAGEADFQANLGILNYPLVMQNQEKGDYRVVLGYNSATNWGTIYFNMHHKDPVLGELFQNRDFRVALSIGINRDEINQLVFKGQCTPAQATAPKGNPFYKEEFAKAYTEYDPKKANEVLDEIGLTERDKAGYRLRSDGKRLQFVLHHWSWGQNASIAELIPGYWKDLGIQLIVKPVAGQLSGALIASGEYDVYMYACGFGKLPIINENFVPGRAATFLQAPQWGVWVNTNGESGVEPPAQVKQIVKIDRTLSSTTDPDKRLALGEEILEIHAENFWMIGMLNQSDIHNFYLVANRFRNVPESLANTGSNS</sequence>
<reference evidence="2" key="1">
    <citation type="journal article" date="2014" name="Front. Microbiol.">
        <title>High frequency of phylogenetically diverse reductive dehalogenase-homologous genes in deep subseafloor sedimentary metagenomes.</title>
        <authorList>
            <person name="Kawai M."/>
            <person name="Futagami T."/>
            <person name="Toyoda A."/>
            <person name="Takaki Y."/>
            <person name="Nishi S."/>
            <person name="Hori S."/>
            <person name="Arai W."/>
            <person name="Tsubouchi T."/>
            <person name="Morono Y."/>
            <person name="Uchiyama I."/>
            <person name="Ito T."/>
            <person name="Fujiyama A."/>
            <person name="Inagaki F."/>
            <person name="Takami H."/>
        </authorList>
    </citation>
    <scope>NUCLEOTIDE SEQUENCE</scope>
    <source>
        <strain evidence="2">Expedition CK06-06</strain>
    </source>
</reference>
<protein>
    <recommendedName>
        <fullName evidence="1">Solute-binding protein family 5 domain-containing protein</fullName>
    </recommendedName>
</protein>
<feature type="non-terminal residue" evidence="2">
    <location>
        <position position="477"/>
    </location>
</feature>
<dbReference type="Gene3D" id="3.40.190.10">
    <property type="entry name" value="Periplasmic binding protein-like II"/>
    <property type="match status" value="1"/>
</dbReference>
<feature type="domain" description="Solute-binding protein family 5" evidence="1">
    <location>
        <begin position="13"/>
        <end position="365"/>
    </location>
</feature>
<proteinExistence type="predicted"/>
<dbReference type="SUPFAM" id="SSF53850">
    <property type="entry name" value="Periplasmic binding protein-like II"/>
    <property type="match status" value="1"/>
</dbReference>
<evidence type="ECO:0000313" key="2">
    <source>
        <dbReference type="EMBL" id="GAH41474.1"/>
    </source>
</evidence>
<dbReference type="PANTHER" id="PTHR30290">
    <property type="entry name" value="PERIPLASMIC BINDING COMPONENT OF ABC TRANSPORTER"/>
    <property type="match status" value="1"/>
</dbReference>
<dbReference type="GO" id="GO:1904680">
    <property type="term" value="F:peptide transmembrane transporter activity"/>
    <property type="evidence" value="ECO:0007669"/>
    <property type="project" value="TreeGrafter"/>
</dbReference>
<dbReference type="InterPro" id="IPR000914">
    <property type="entry name" value="SBP_5_dom"/>
</dbReference>
<dbReference type="Pfam" id="PF00496">
    <property type="entry name" value="SBP_bac_5"/>
    <property type="match status" value="1"/>
</dbReference>
<name>X1GIR3_9ZZZZ</name>
<evidence type="ECO:0000259" key="1">
    <source>
        <dbReference type="Pfam" id="PF00496"/>
    </source>
</evidence>
<dbReference type="PANTHER" id="PTHR30290:SF62">
    <property type="entry name" value="OLIGOPEPTIDE ABC TRANSPORTER, PERIPLASMIC OLIGOPEPTIDE-BINDING PROTEIN"/>
    <property type="match status" value="1"/>
</dbReference>
<dbReference type="GO" id="GO:0015833">
    <property type="term" value="P:peptide transport"/>
    <property type="evidence" value="ECO:0007669"/>
    <property type="project" value="TreeGrafter"/>
</dbReference>
<comment type="caution">
    <text evidence="2">The sequence shown here is derived from an EMBL/GenBank/DDBJ whole genome shotgun (WGS) entry which is preliminary data.</text>
</comment>
<organism evidence="2">
    <name type="scientific">marine sediment metagenome</name>
    <dbReference type="NCBI Taxonomy" id="412755"/>
    <lineage>
        <taxon>unclassified sequences</taxon>
        <taxon>metagenomes</taxon>
        <taxon>ecological metagenomes</taxon>
    </lineage>
</organism>
<dbReference type="CDD" id="cd08500">
    <property type="entry name" value="PBP2_NikA_DppA_OppA_like_4"/>
    <property type="match status" value="1"/>
</dbReference>
<dbReference type="AlphaFoldDB" id="X1GIR3"/>
<dbReference type="InterPro" id="IPR039424">
    <property type="entry name" value="SBP_5"/>
</dbReference>
<dbReference type="EMBL" id="BARU01005797">
    <property type="protein sequence ID" value="GAH41474.1"/>
    <property type="molecule type" value="Genomic_DNA"/>
</dbReference>